<keyword evidence="2" id="KW-1185">Reference proteome</keyword>
<name>A0A9N9GAF4_9GLOM</name>
<sequence>MELSNGVVLQVFDEVIPKLKLKNDGLIFASSVAGYILGTLRNPTHENSRPIIRSSMLKNKMSIRLSETTVYLKEVEVVYDPTTDSRAPWKFLRFRDDKDLACEKFYFELNLISIPIVTTPVGVTHRKIFLLSPQQPTPPTPKDREDGHLEQHVTRLSYASVATYTAVASS</sequence>
<accession>A0A9N9GAF4</accession>
<comment type="caution">
    <text evidence="1">The sequence shown here is derived from an EMBL/GenBank/DDBJ whole genome shotgun (WGS) entry which is preliminary data.</text>
</comment>
<dbReference type="AlphaFoldDB" id="A0A9N9GAF4"/>
<dbReference type="OrthoDB" id="200924at2759"/>
<evidence type="ECO:0000313" key="2">
    <source>
        <dbReference type="Proteomes" id="UP000789739"/>
    </source>
</evidence>
<protein>
    <submittedName>
        <fullName evidence="1">8363_t:CDS:1</fullName>
    </submittedName>
</protein>
<proteinExistence type="predicted"/>
<dbReference type="Proteomes" id="UP000789739">
    <property type="component" value="Unassembled WGS sequence"/>
</dbReference>
<evidence type="ECO:0000313" key="1">
    <source>
        <dbReference type="EMBL" id="CAG8596232.1"/>
    </source>
</evidence>
<dbReference type="EMBL" id="CAJVPI010001128">
    <property type="protein sequence ID" value="CAG8596232.1"/>
    <property type="molecule type" value="Genomic_DNA"/>
</dbReference>
<gene>
    <name evidence="1" type="ORF">PBRASI_LOCUS7395</name>
</gene>
<reference evidence="1" key="1">
    <citation type="submission" date="2021-06" db="EMBL/GenBank/DDBJ databases">
        <authorList>
            <person name="Kallberg Y."/>
            <person name="Tangrot J."/>
            <person name="Rosling A."/>
        </authorList>
    </citation>
    <scope>NUCLEOTIDE SEQUENCE</scope>
    <source>
        <strain evidence="1">BR232B</strain>
    </source>
</reference>
<organism evidence="1 2">
    <name type="scientific">Paraglomus brasilianum</name>
    <dbReference type="NCBI Taxonomy" id="144538"/>
    <lineage>
        <taxon>Eukaryota</taxon>
        <taxon>Fungi</taxon>
        <taxon>Fungi incertae sedis</taxon>
        <taxon>Mucoromycota</taxon>
        <taxon>Glomeromycotina</taxon>
        <taxon>Glomeromycetes</taxon>
        <taxon>Paraglomerales</taxon>
        <taxon>Paraglomeraceae</taxon>
        <taxon>Paraglomus</taxon>
    </lineage>
</organism>